<evidence type="ECO:0000313" key="3">
    <source>
        <dbReference type="Proteomes" id="UP001149140"/>
    </source>
</evidence>
<proteinExistence type="predicted"/>
<accession>A0A9X3MVM5</accession>
<sequence length="461" mass="50971">MAHPSKAERAAAGKAARAEVPRSSHAVWEPPADRRDPIELLLEEEQTRVRDLVPIRHGRMLVSAFTFYRGTAGLMAADLAGSPRTALHTQLCGDAHLSNFGAFAAPDRRLIFGLNDFDETLPGPFEWDVKRLAASFAVAGRDRGFDAKQRQQSILAAVRSYRVAVREFAEMRRLDVWYARLDIEQLAARWSSDVSAKQVKRFERNVAKARTKDSLRASDKLTHVVDGRVRIISDPPLIVPLEELEGESVAVENTVRSVLRSYRRSMQNDRRHLLEGFEYAHSARKVVGVGSVGTRAWIVLLLGRDESDPLFLQLKEAEASVLEPYLGASRFGHSGQRVVEGQRLMQSASDIMLGWTRSTDAEGVDHEFYFRQLWDGKGSAIVETMEPAALTAYAEMCGWTLAHAHARSGDAVAIASYLGAADTFDRALATFAEAYADQNERDFAAFSAAIASGRIEAVTGL</sequence>
<gene>
    <name evidence="2" type="ORF">OM076_10920</name>
</gene>
<feature type="region of interest" description="Disordered" evidence="1">
    <location>
        <begin position="1"/>
        <end position="30"/>
    </location>
</feature>
<protein>
    <submittedName>
        <fullName evidence="2">DUF2252 domain-containing protein</fullName>
    </submittedName>
</protein>
<dbReference type="PANTHER" id="PTHR39441:SF1">
    <property type="entry name" value="DUF2252 DOMAIN-CONTAINING PROTEIN"/>
    <property type="match status" value="1"/>
</dbReference>
<dbReference type="Proteomes" id="UP001149140">
    <property type="component" value="Unassembled WGS sequence"/>
</dbReference>
<dbReference type="InterPro" id="IPR018721">
    <property type="entry name" value="DUF2252"/>
</dbReference>
<dbReference type="AlphaFoldDB" id="A0A9X3MVM5"/>
<dbReference type="PANTHER" id="PTHR39441">
    <property type="entry name" value="DUF2252 DOMAIN-CONTAINING PROTEIN"/>
    <property type="match status" value="1"/>
</dbReference>
<comment type="caution">
    <text evidence="2">The sequence shown here is derived from an EMBL/GenBank/DDBJ whole genome shotgun (WGS) entry which is preliminary data.</text>
</comment>
<evidence type="ECO:0000256" key="1">
    <source>
        <dbReference type="SAM" id="MobiDB-lite"/>
    </source>
</evidence>
<organism evidence="2 3">
    <name type="scientific">Solirubrobacter ginsenosidimutans</name>
    <dbReference type="NCBI Taxonomy" id="490573"/>
    <lineage>
        <taxon>Bacteria</taxon>
        <taxon>Bacillati</taxon>
        <taxon>Actinomycetota</taxon>
        <taxon>Thermoleophilia</taxon>
        <taxon>Solirubrobacterales</taxon>
        <taxon>Solirubrobacteraceae</taxon>
        <taxon>Solirubrobacter</taxon>
    </lineage>
</organism>
<name>A0A9X3MVM5_9ACTN</name>
<evidence type="ECO:0000313" key="2">
    <source>
        <dbReference type="EMBL" id="MDA0160778.1"/>
    </source>
</evidence>
<keyword evidence="3" id="KW-1185">Reference proteome</keyword>
<dbReference type="RefSeq" id="WP_270039830.1">
    <property type="nucleotide sequence ID" value="NZ_JAPDOD010000007.1"/>
</dbReference>
<feature type="compositionally biased region" description="Basic and acidic residues" evidence="1">
    <location>
        <begin position="1"/>
        <end position="22"/>
    </location>
</feature>
<dbReference type="EMBL" id="JAPDOD010000007">
    <property type="protein sequence ID" value="MDA0160778.1"/>
    <property type="molecule type" value="Genomic_DNA"/>
</dbReference>
<reference evidence="2" key="1">
    <citation type="submission" date="2022-10" db="EMBL/GenBank/DDBJ databases">
        <title>The WGS of Solirubrobacter ginsenosidimutans DSM 21036.</title>
        <authorList>
            <person name="Jiang Z."/>
        </authorList>
    </citation>
    <scope>NUCLEOTIDE SEQUENCE</scope>
    <source>
        <strain evidence="2">DSM 21036</strain>
    </source>
</reference>
<dbReference type="Pfam" id="PF10009">
    <property type="entry name" value="DUF2252"/>
    <property type="match status" value="1"/>
</dbReference>